<feature type="transmembrane region" description="Helical" evidence="1">
    <location>
        <begin position="169"/>
        <end position="187"/>
    </location>
</feature>
<dbReference type="InterPro" id="IPR013083">
    <property type="entry name" value="Znf_RING/FYVE/PHD"/>
</dbReference>
<protein>
    <submittedName>
        <fullName evidence="3">RING finger protein</fullName>
    </submittedName>
</protein>
<keyword evidence="4" id="KW-1185">Reference proteome</keyword>
<dbReference type="InterPro" id="IPR001841">
    <property type="entry name" value="Znf_RING"/>
</dbReference>
<dbReference type="Proteomes" id="UP001163255">
    <property type="component" value="Chromosome"/>
</dbReference>
<feature type="transmembrane region" description="Helical" evidence="1">
    <location>
        <begin position="87"/>
        <end position="106"/>
    </location>
</feature>
<dbReference type="RefSeq" id="WP_262596734.1">
    <property type="nucleotide sequence ID" value="NZ_CP103300.1"/>
</dbReference>
<gene>
    <name evidence="3" type="ORF">NX720_19040</name>
</gene>
<dbReference type="Gene3D" id="3.30.40.10">
    <property type="entry name" value="Zinc/RING finger domain, C3HC4 (zinc finger)"/>
    <property type="match status" value="1"/>
</dbReference>
<keyword evidence="1" id="KW-1133">Transmembrane helix</keyword>
<feature type="domain" description="RING-type" evidence="2">
    <location>
        <begin position="19"/>
        <end position="64"/>
    </location>
</feature>
<dbReference type="EMBL" id="CP103300">
    <property type="protein sequence ID" value="UYM14965.1"/>
    <property type="molecule type" value="Genomic_DNA"/>
</dbReference>
<feature type="transmembrane region" description="Helical" evidence="1">
    <location>
        <begin position="112"/>
        <end position="130"/>
    </location>
</feature>
<evidence type="ECO:0000259" key="2">
    <source>
        <dbReference type="PROSITE" id="PS50089"/>
    </source>
</evidence>
<evidence type="ECO:0000313" key="4">
    <source>
        <dbReference type="Proteomes" id="UP001163255"/>
    </source>
</evidence>
<evidence type="ECO:0000256" key="1">
    <source>
        <dbReference type="SAM" id="Phobius"/>
    </source>
</evidence>
<evidence type="ECO:0000313" key="3">
    <source>
        <dbReference type="EMBL" id="UYM14965.1"/>
    </source>
</evidence>
<dbReference type="Pfam" id="PF13639">
    <property type="entry name" value="zf-RING_2"/>
    <property type="match status" value="1"/>
</dbReference>
<feature type="transmembrane region" description="Helical" evidence="1">
    <location>
        <begin position="142"/>
        <end position="163"/>
    </location>
</feature>
<keyword evidence="1" id="KW-0472">Membrane</keyword>
<dbReference type="SUPFAM" id="SSF57850">
    <property type="entry name" value="RING/U-box"/>
    <property type="match status" value="1"/>
</dbReference>
<reference evidence="3" key="1">
    <citation type="submission" date="2022-10" db="EMBL/GenBank/DDBJ databases">
        <title>Completed Genome Sequence of two octocoral isolated bacterium, Endozoicomonas euniceicola EF212T and Endozoicomonas gorgoniicola PS125T.</title>
        <authorList>
            <person name="Chiou Y.-J."/>
            <person name="Chen Y.-H."/>
        </authorList>
    </citation>
    <scope>NUCLEOTIDE SEQUENCE</scope>
    <source>
        <strain evidence="3">EF212</strain>
    </source>
</reference>
<dbReference type="PROSITE" id="PS50089">
    <property type="entry name" value="ZF_RING_2"/>
    <property type="match status" value="1"/>
</dbReference>
<sequence length="209" mass="22447">MGTIESVAAGAGNGSQLECPICNENYDDHEHKMIVPPCHWKHVFCGRCVNEVLKDENPKCPYCRGDIKSLKPSPSPITSLRERMIKGLSSSIPVIAGACCATVAYTVADSGYIRSAAGGAIASVGVAMGYDVTTVDNPVIKISSYVIGWAGLIAGWTGLIASLGADFDSDEICCIYFSALLVSIYSIEIFKRCRRSLHDYMISTERPSP</sequence>
<organism evidence="3 4">
    <name type="scientific">Endozoicomonas euniceicola</name>
    <dbReference type="NCBI Taxonomy" id="1234143"/>
    <lineage>
        <taxon>Bacteria</taxon>
        <taxon>Pseudomonadati</taxon>
        <taxon>Pseudomonadota</taxon>
        <taxon>Gammaproteobacteria</taxon>
        <taxon>Oceanospirillales</taxon>
        <taxon>Endozoicomonadaceae</taxon>
        <taxon>Endozoicomonas</taxon>
    </lineage>
</organism>
<name>A0ABY6GQE2_9GAMM</name>
<accession>A0ABY6GQE2</accession>
<proteinExistence type="predicted"/>
<keyword evidence="1" id="KW-0812">Transmembrane</keyword>